<evidence type="ECO:0000313" key="1">
    <source>
        <dbReference type="EMBL" id="KAI4334775.1"/>
    </source>
</evidence>
<comment type="caution">
    <text evidence="1">The sequence shown here is derived from an EMBL/GenBank/DDBJ whole genome shotgun (WGS) entry which is preliminary data.</text>
</comment>
<name>A0ACB9NJ78_BAUVA</name>
<accession>A0ACB9NJ78</accession>
<dbReference type="Proteomes" id="UP000828941">
    <property type="component" value="Chromosome 6"/>
</dbReference>
<sequence length="380" mass="42255">MLKTMLPVAFVITVSLFIFCFPRFSHSLSFNITNFNSDTDDIAIEGDAAPSPNGDIELNTVTQLYRVGRLTYAQPLHLWDSKGAVTDFSTRFSFTIDPPDPNLFADGFAFYMAPINFRIPPNSPGLYLGLFNRTTIDDVSKNSIVMVEFDTYPNGDFDPSWPHVGINQNSLESLNRAYFEIDSNKGKQGHALITYNATTEYLIVYCSFNSSVTDFSGNSTLSDRIDLKKALPEWVTIGFSAATGSDMENHVIHSWQFSSTLNLTNSTREKKVVAIVSVACLLSLLMLVAFGFWSFRKRSRSKLKDDDSRTSIDFDLKETTPRGFHYQELVAATNGFANNRKLGQGGSGQVYRGVLNDSGCEVAVKKISTDFGSSKRVLIN</sequence>
<evidence type="ECO:0000313" key="2">
    <source>
        <dbReference type="Proteomes" id="UP000828941"/>
    </source>
</evidence>
<protein>
    <submittedName>
        <fullName evidence="1">Uncharacterized protein</fullName>
    </submittedName>
</protein>
<keyword evidence="2" id="KW-1185">Reference proteome</keyword>
<organism evidence="1 2">
    <name type="scientific">Bauhinia variegata</name>
    <name type="common">Purple orchid tree</name>
    <name type="synonym">Phanera variegata</name>
    <dbReference type="NCBI Taxonomy" id="167791"/>
    <lineage>
        <taxon>Eukaryota</taxon>
        <taxon>Viridiplantae</taxon>
        <taxon>Streptophyta</taxon>
        <taxon>Embryophyta</taxon>
        <taxon>Tracheophyta</taxon>
        <taxon>Spermatophyta</taxon>
        <taxon>Magnoliopsida</taxon>
        <taxon>eudicotyledons</taxon>
        <taxon>Gunneridae</taxon>
        <taxon>Pentapetalae</taxon>
        <taxon>rosids</taxon>
        <taxon>fabids</taxon>
        <taxon>Fabales</taxon>
        <taxon>Fabaceae</taxon>
        <taxon>Cercidoideae</taxon>
        <taxon>Cercideae</taxon>
        <taxon>Bauhiniinae</taxon>
        <taxon>Bauhinia</taxon>
    </lineage>
</organism>
<dbReference type="EMBL" id="CM039431">
    <property type="protein sequence ID" value="KAI4334775.1"/>
    <property type="molecule type" value="Genomic_DNA"/>
</dbReference>
<proteinExistence type="predicted"/>
<reference evidence="1 2" key="1">
    <citation type="journal article" date="2022" name="DNA Res.">
        <title>Chromosomal-level genome assembly of the orchid tree Bauhinia variegata (Leguminosae; Cercidoideae) supports the allotetraploid origin hypothesis of Bauhinia.</title>
        <authorList>
            <person name="Zhong Y."/>
            <person name="Chen Y."/>
            <person name="Zheng D."/>
            <person name="Pang J."/>
            <person name="Liu Y."/>
            <person name="Luo S."/>
            <person name="Meng S."/>
            <person name="Qian L."/>
            <person name="Wei D."/>
            <person name="Dai S."/>
            <person name="Zhou R."/>
        </authorList>
    </citation>
    <scope>NUCLEOTIDE SEQUENCE [LARGE SCALE GENOMIC DNA]</scope>
    <source>
        <strain evidence="1">BV-YZ2020</strain>
    </source>
</reference>
<gene>
    <name evidence="1" type="ORF">L6164_013485</name>
</gene>